<gene>
    <name evidence="2" type="ORF">EDD18DRAFT_37154</name>
</gene>
<comment type="caution">
    <text evidence="2">The sequence shown here is derived from an EMBL/GenBank/DDBJ whole genome shotgun (WGS) entry which is preliminary data.</text>
</comment>
<keyword evidence="3" id="KW-1185">Reference proteome</keyword>
<accession>A0AA39QRL0</accession>
<dbReference type="Proteomes" id="UP001175228">
    <property type="component" value="Unassembled WGS sequence"/>
</dbReference>
<reference evidence="2" key="1">
    <citation type="submission" date="2023-06" db="EMBL/GenBank/DDBJ databases">
        <authorList>
            <consortium name="Lawrence Berkeley National Laboratory"/>
            <person name="Ahrendt S."/>
            <person name="Sahu N."/>
            <person name="Indic B."/>
            <person name="Wong-Bajracharya J."/>
            <person name="Merenyi Z."/>
            <person name="Ke H.-M."/>
            <person name="Monk M."/>
            <person name="Kocsube S."/>
            <person name="Drula E."/>
            <person name="Lipzen A."/>
            <person name="Balint B."/>
            <person name="Henrissat B."/>
            <person name="Andreopoulos B."/>
            <person name="Martin F.M."/>
            <person name="Harder C.B."/>
            <person name="Rigling D."/>
            <person name="Ford K.L."/>
            <person name="Foster G.D."/>
            <person name="Pangilinan J."/>
            <person name="Papanicolaou A."/>
            <person name="Barry K."/>
            <person name="LaButti K."/>
            <person name="Viragh M."/>
            <person name="Koriabine M."/>
            <person name="Yan M."/>
            <person name="Riley R."/>
            <person name="Champramary S."/>
            <person name="Plett K.L."/>
            <person name="Tsai I.J."/>
            <person name="Slot J."/>
            <person name="Sipos G."/>
            <person name="Plett J."/>
            <person name="Nagy L.G."/>
            <person name="Grigoriev I.V."/>
        </authorList>
    </citation>
    <scope>NUCLEOTIDE SEQUENCE</scope>
    <source>
        <strain evidence="2">HWK02</strain>
    </source>
</reference>
<name>A0AA39QRL0_9AGAR</name>
<dbReference type="EMBL" id="JAUEPU010000001">
    <property type="protein sequence ID" value="KAK0506599.1"/>
    <property type="molecule type" value="Genomic_DNA"/>
</dbReference>
<evidence type="ECO:0000313" key="2">
    <source>
        <dbReference type="EMBL" id="KAK0506599.1"/>
    </source>
</evidence>
<feature type="chain" id="PRO_5041398297" description="Secreted protein" evidence="1">
    <location>
        <begin position="22"/>
        <end position="108"/>
    </location>
</feature>
<organism evidence="2 3">
    <name type="scientific">Armillaria luteobubalina</name>
    <dbReference type="NCBI Taxonomy" id="153913"/>
    <lineage>
        <taxon>Eukaryota</taxon>
        <taxon>Fungi</taxon>
        <taxon>Dikarya</taxon>
        <taxon>Basidiomycota</taxon>
        <taxon>Agaricomycotina</taxon>
        <taxon>Agaricomycetes</taxon>
        <taxon>Agaricomycetidae</taxon>
        <taxon>Agaricales</taxon>
        <taxon>Marasmiineae</taxon>
        <taxon>Physalacriaceae</taxon>
        <taxon>Armillaria</taxon>
    </lineage>
</organism>
<dbReference type="AlphaFoldDB" id="A0AA39QRL0"/>
<proteinExistence type="predicted"/>
<evidence type="ECO:0000313" key="3">
    <source>
        <dbReference type="Proteomes" id="UP001175228"/>
    </source>
</evidence>
<protein>
    <recommendedName>
        <fullName evidence="4">Secreted protein</fullName>
    </recommendedName>
</protein>
<keyword evidence="1" id="KW-0732">Signal</keyword>
<sequence>MLATLFYTVLFLLLRVDKHNGHRCSRFVGCNDNASKNPTLRAINTTLNRVILPTRSFDGLITVSLSNAFESRICGNSIRASSFEHLAASYTGAGKCSRPTRRSIPQSQ</sequence>
<evidence type="ECO:0000256" key="1">
    <source>
        <dbReference type="SAM" id="SignalP"/>
    </source>
</evidence>
<evidence type="ECO:0008006" key="4">
    <source>
        <dbReference type="Google" id="ProtNLM"/>
    </source>
</evidence>
<feature type="signal peptide" evidence="1">
    <location>
        <begin position="1"/>
        <end position="21"/>
    </location>
</feature>